<dbReference type="PROSITE" id="PS50075">
    <property type="entry name" value="CARRIER"/>
    <property type="match status" value="2"/>
</dbReference>
<evidence type="ECO:0000256" key="1">
    <source>
        <dbReference type="ARBA" id="ARBA00001957"/>
    </source>
</evidence>
<dbReference type="SMART" id="SM00823">
    <property type="entry name" value="PKS_PP"/>
    <property type="match status" value="2"/>
</dbReference>
<feature type="region of interest" description="Disordered" evidence="10">
    <location>
        <begin position="2730"/>
        <end position="2751"/>
    </location>
</feature>
<dbReference type="InterPro" id="IPR055123">
    <property type="entry name" value="SpnB-like_Rossmann"/>
</dbReference>
<dbReference type="InterPro" id="IPR050091">
    <property type="entry name" value="PKS_NRPS_Biosynth_Enz"/>
</dbReference>
<dbReference type="InterPro" id="IPR016035">
    <property type="entry name" value="Acyl_Trfase/lysoPLipase"/>
</dbReference>
<dbReference type="InterPro" id="IPR036291">
    <property type="entry name" value="NAD(P)-bd_dom_sf"/>
</dbReference>
<comment type="caution">
    <text evidence="14">The sequence shown here is derived from an EMBL/GenBank/DDBJ whole genome shotgun (WGS) entry which is preliminary data.</text>
</comment>
<feature type="domain" description="Carrier" evidence="11">
    <location>
        <begin position="3401"/>
        <end position="3476"/>
    </location>
</feature>
<dbReference type="SUPFAM" id="SSF51735">
    <property type="entry name" value="NAD(P)-binding Rossmann-fold domains"/>
    <property type="match status" value="4"/>
</dbReference>
<keyword evidence="15" id="KW-1185">Reference proteome</keyword>
<evidence type="ECO:0000259" key="13">
    <source>
        <dbReference type="PROSITE" id="PS52019"/>
    </source>
</evidence>
<keyword evidence="3" id="KW-0596">Phosphopantetheine</keyword>
<feature type="region of interest" description="C-terminal hotdog fold" evidence="9">
    <location>
        <begin position="1044"/>
        <end position="1181"/>
    </location>
</feature>
<comment type="cofactor">
    <cofactor evidence="1">
        <name>pantetheine 4'-phosphate</name>
        <dbReference type="ChEBI" id="CHEBI:47942"/>
    </cofactor>
</comment>
<dbReference type="InterPro" id="IPR057326">
    <property type="entry name" value="KR_dom"/>
</dbReference>
<evidence type="ECO:0000256" key="7">
    <source>
        <dbReference type="ARBA" id="ARBA00023268"/>
    </source>
</evidence>
<dbReference type="Gene3D" id="3.40.50.720">
    <property type="entry name" value="NAD(P)-binding Rossmann-like Domain"/>
    <property type="match status" value="2"/>
</dbReference>
<dbReference type="Gene3D" id="3.30.70.3290">
    <property type="match status" value="2"/>
</dbReference>
<sequence>MNMPETKLVDALRASLKETERLREQNRLLSEAPQEPIAIIGMACRFPGGATTPDAFWRLVAGGVDAVGEFPTDRGWDLDRLYDPSGARPGSSYVREGGFLHQAAEFDADLFGISPREALLMDPQQRLLLETSWEAFERGGISPRSVKGSATGVFAGVMYHNYPGSYGSSGVVSGRVAYTFGLEGPAVTVDTACSSSLVTLHLAVQSLRRGECGLALAGGVSVMATPRTFVEFSAEGTLSSDGRCRAFAKSADGTGWAEGAGMLLLERLSDARRNGHRVLAVVRGSAINQDGASNGMTAPNGPAQQRVIRAALADARISPDQVDAVEAHGTATSLGDPIEAQALLATYGQGRPDGRPLWLGSVKSNLGHTQAAAGVAGVIKMVMAMRHGVLPRTLHVDEPTPEVEWSAGAVELLTEQRVWDDPGRPRRAGVSAFGMSGTNAHVILEEAPGAEAPSTETPPPGGVVAPLVLSGHTPAALDALAGRVVACLDERPELNPVDVSWSLASGRPHLRHRAAVTAGDRAELVRALRALAAGETAPGLVRGTARPDARTAFVFSGQGSQRVGMGRGLYEAFPVFAEAFDEVCAGFGGSLREVVFGSDSEALDRTEFAQPGLFAVQVALFRLLESWGVSPDVVVGHSIGELAAAYVAGVWSLEDACALVAARGRLMQALPDGGAMLAVAAPEAEILPLLGDGLDLAAVNGPSSVVVSGDAEAVAVLEQELRDQDRRVARLRVSHAFHSALMEPMLAEFRAVAEGLTYREPHCEFVSTVTGGARDWCDPGYWVSQVRRPVRFADAVRTVEAQGVGRFVEIGPDATCTAMAQECLSGTDGVVLTPTLRRDREEPRVLAEAIAQLHVHGTEPDWEALFAGTGARRTDLPTYPFQHQHYWMNAAATDGDPASLGLESVDHPLLGAALVLADSDGLVLSGRLSVSAHAWLADHTVRGAVLFPGTGFVELALHAGDQVGCGRLQELTVHTPLHLPDQGGLRIQVTVSAPDDTGARTVQVYSAPDAEGGASAWTRHASGRVEPAGATAPPEQRAWPPADARAIDVDGVYEELADHGLAYGPVFRGLRAAWRHGDDVHAEVRLPEARGSGAHGFALHPAVLDATLHAIGLTDTVGEGTWLPYAWSGVELFASGATALRVRVSPIGPGEVTLDLADQEGGPVARIASLVLRRASAESLRPTTAGLGDALLRLGWVRATASATPATEPPAELDPDFAYDAGVPGTVLLRCPRGAAGAEDDPAAATSAAVGLVLERLTRWLTDDRCARARLVVVTSGAVAVTPDEDVDPTQAAVRGLVRSAQSEHPDRLLLVDTDEPGDPRTLLAALATGEPETAVRAGETWLPRLVKATPGAPAGTDAVAWPTDGTVLVTGGTGALGGQLARHLVAVHGVRHLLLASRRGPEAAGAEALRAELTEAGATVTVAACDVADRAALAALLAEIPAARPLRAVVHTAGVLDDGVLLSLTPERLARVLRPKVDAAWNLHELTRDQPLAAFVLFSSAAGVLGAPGQANYAAANAWLDALAGHRRHLGLPGQSLAWGQWDQAGGMAGAATRTDAGAPTAPHRPRHGMLALTTREGFELLDLARSSEEPVLVPMRLDLTELRAAPGGPPELLRVLVPAPARRAAGGDTGSLARRLAGLPATERSDTLRELVRTEVAAVLGHRSPESVDADRVFQDLGFDSLTAVELRNRLSTVTEIQLPTTLVFDHPTVTALAAHLDQLLDGALEDARDEDPREPAADDEPIAIVGMACRYPGGVASPEDLWRLVSTGADGISDFPTDRGWDLEHWQIPAEQARAPQGGFVHDATDFDADFFGISPNEALMMDPQQRLLLEASWEALERADINPAELRGSSTGVFAGVMQSDYDPGMFDTAEHTGGFRNSGLSRGVVSGRVAYTMGLEGPAVSLDTACSSSLVALHWAIQALRRGDCRLALAGGVTVIVSPSPFADFASSAIAADGRCKPFSADADGVGWAEGVGVLVVERLSDARRNGHQVLALVRGTAVNQDGTSNGLTAPSGPAQEKVIRRALATAGLRPSDVDAVEAHGTGTRLGDPIEAQAVLATYGQDRPADRPLWLGSVKSNIGHAQAASGVAGVIKMVMAMRHGVLPRTLHVAEPTPVVDWSAGAVELLTEPRAWPDTGRPRRAGVSSFGYSGTNVHAILEEPPADASPDETGEPDATEDTGPLLPWLISARSPQALPAQAKRLLDHLTANPSVGLQDIGYSLAVSRPAARHRAVVVGADREELLGGLTALANSTASPAVTSGAVRGGRTAFLFPGQGTQRPGMGRELYDAFPVFAEAVDEICARFDRHLDRPLREVMFAAEGTVQAQLLDQTTFTHAALFTMEVALFRLLESWGLRPDYVLGHSAGEIAAAHVAGVLSLRDAVKLAAHRGRLMAELPPGGAMVAVEASEDEVRPMIGEDTDIAAINGPRSVVVSGDAEPVLDLARHWREQGRRTKRLAIRVAGHSPRIDAMLDDLYDVADALSYDAPTIPLVSTVTGRLATADELSDPEYWPDNARHSVRFLDGVRALEAEGVTRLVELGPDGVLAGLAQRCLTGAEEDTLTVPLLRRDRPEAVSALLATGQLAADGLDPDWARLFATRGARRVPLPPYAFHRRRYWADMDALWASGDVSSAGLDSANHPLAGAALALADSDGAVLTGRLSVSAQPWLADHAVDGTVLLPGAAFLELVLRAGDEVGCGRVADLTLETPMPLPERGALQVQVAVGPPDGSGARPVTVHSRPEGTDPGTAWTRHAGGLLTAASGTEPKGEAVWPPVGAEPLDTTSLYADLAARGLHYGPAFRALRAAWRQGDDVLAEVALEQPTAGQAQRFGLHPAALDAALHAIGLCGGDDIASGLPFAWSDVELHATGASRLRVRVTPIGGGAVSLRLTDPGERPVASVGSLVLREVDPDRLAAARSRPEEHLFGWEWTRLPDAGQPAGPARWAVLGARAAEFAADLHRAGVTASAAADVAELAADPDGTSPEVVLLDCRHGDPGPDDPAEAVRAATRRALGTLQAWLGDESFATTRLLVLTSGATAPDGEDVTDLPGAAVWGLVRSAQAEHPDRFVLVDTDGHPASHRALRGVAAGDEPQAVVRRGVVHGARLVRADRAPTDADPRGSGFGPDGTTLLTGATGALGRRVARHLVTEHGVRRLLLLSRGDGTELAEELRELGADASPVACDVTDRVQLAAALDAIPAEHPLTAVVHAAGVLDDATITSLTPEQLDTVLRTKADAALALHDLTRDLDLSAFVLFSSAAGLFGAPGQANYAAANTVLDALAAHRRAQGLPAQSLAWGLWADTGTATGAMTDGDRARMARGGMLPLSEEEGLALFDAATRRTRHLQVPLRIDLRADAAEGPVPSVLAGLVKPTRRTATGTAQPDEDVMRRRLAGLTGSQREKALLDLVRDTSAALLGHTDAGAVDVHQHFLDSGFDSLTAVELRNSLNASLGLRLPATVVFDNETPIDLARHLNKEWGAVTDPNAGEPGPDDGTPGTGPAEHQSSDPLRALFHEAVTGGKLQAGLELLRAVAGLRPTFGTPAELPAPPRIVRLAEGPPRPRLFCVNTPVAIGGAYQHARMAAHFRGQREVAAVPLPGFLPGEWLPRSADAVIDLLAETLREAAAGEPFALLGYSSAGILAHSVAARLEDTGAKPTAVVLLDTYEVHGSENTEGGGDRTDGVMDELTIGMLERESEYGLFDRDRLTAMARYVDLLPDFPLPDLAAPVMLLRPEERFTTRTDGQDDGAEDWQTTWSRADEYRTVKGDHYSMVEDHAEDTARTIGTWLDSLT</sequence>
<dbReference type="InterPro" id="IPR014031">
    <property type="entry name" value="Ketoacyl_synth_C"/>
</dbReference>
<dbReference type="InterPro" id="IPR042104">
    <property type="entry name" value="PKS_dehydratase_sf"/>
</dbReference>
<evidence type="ECO:0000256" key="3">
    <source>
        <dbReference type="ARBA" id="ARBA00022450"/>
    </source>
</evidence>
<dbReference type="Pfam" id="PF02801">
    <property type="entry name" value="Ketoacyl-synt_C"/>
    <property type="match status" value="2"/>
</dbReference>
<feature type="domain" description="PKS/mFAS DH" evidence="13">
    <location>
        <begin position="2641"/>
        <end position="2915"/>
    </location>
</feature>
<feature type="region of interest" description="N-terminal hotdog fold" evidence="9">
    <location>
        <begin position="907"/>
        <end position="1032"/>
    </location>
</feature>
<dbReference type="InterPro" id="IPR049900">
    <property type="entry name" value="PKS_mFAS_DH"/>
</dbReference>
<dbReference type="InterPro" id="IPR013968">
    <property type="entry name" value="PKS_KR"/>
</dbReference>
<dbReference type="InterPro" id="IPR049552">
    <property type="entry name" value="PKS_DH_N"/>
</dbReference>
<keyword evidence="4" id="KW-0597">Phosphoprotein</keyword>
<feature type="active site" description="Proton donor; for dehydratase activity" evidence="9">
    <location>
        <position position="2839"/>
    </location>
</feature>
<dbReference type="InterPro" id="IPR020807">
    <property type="entry name" value="PKS_DH"/>
</dbReference>
<feature type="domain" description="Ketosynthase family 3 (KS3)" evidence="12">
    <location>
        <begin position="1742"/>
        <end position="2163"/>
    </location>
</feature>
<name>A0ABU2LQC3_9ACTN</name>
<dbReference type="PROSITE" id="PS52004">
    <property type="entry name" value="KS3_2"/>
    <property type="match status" value="2"/>
</dbReference>
<dbReference type="InterPro" id="IPR020806">
    <property type="entry name" value="PKS_PP-bd"/>
</dbReference>
<evidence type="ECO:0000259" key="12">
    <source>
        <dbReference type="PROSITE" id="PS52004"/>
    </source>
</evidence>
<dbReference type="InterPro" id="IPR016036">
    <property type="entry name" value="Malonyl_transacylase_ACP-bd"/>
</dbReference>
<dbReference type="InterPro" id="IPR009081">
    <property type="entry name" value="PP-bd_ACP"/>
</dbReference>
<dbReference type="Gene3D" id="1.10.1200.10">
    <property type="entry name" value="ACP-like"/>
    <property type="match status" value="2"/>
</dbReference>
<organism evidence="14 15">
    <name type="scientific">Streptomyces millisiae</name>
    <dbReference type="NCBI Taxonomy" id="3075542"/>
    <lineage>
        <taxon>Bacteria</taxon>
        <taxon>Bacillati</taxon>
        <taxon>Actinomycetota</taxon>
        <taxon>Actinomycetes</taxon>
        <taxon>Kitasatosporales</taxon>
        <taxon>Streptomycetaceae</taxon>
        <taxon>Streptomyces</taxon>
    </lineage>
</organism>
<evidence type="ECO:0000256" key="5">
    <source>
        <dbReference type="ARBA" id="ARBA00022679"/>
    </source>
</evidence>
<dbReference type="CDD" id="cd00833">
    <property type="entry name" value="PKS"/>
    <property type="match status" value="2"/>
</dbReference>
<dbReference type="RefSeq" id="WP_311599281.1">
    <property type="nucleotide sequence ID" value="NZ_JAVREM010000017.1"/>
</dbReference>
<dbReference type="Pfam" id="PF00550">
    <property type="entry name" value="PP-binding"/>
    <property type="match status" value="2"/>
</dbReference>
<feature type="active site" description="Proton donor; for dehydratase activity" evidence="9">
    <location>
        <position position="1105"/>
    </location>
</feature>
<feature type="active site" description="Proton acceptor; for dehydratase activity" evidence="9">
    <location>
        <position position="939"/>
    </location>
</feature>
<dbReference type="EMBL" id="JAVREM010000017">
    <property type="protein sequence ID" value="MDT0319793.1"/>
    <property type="molecule type" value="Genomic_DNA"/>
</dbReference>
<dbReference type="PROSITE" id="PS52019">
    <property type="entry name" value="PKS_MFAS_DH"/>
    <property type="match status" value="2"/>
</dbReference>
<dbReference type="InterPro" id="IPR032821">
    <property type="entry name" value="PKS_assoc"/>
</dbReference>
<dbReference type="InterPro" id="IPR020841">
    <property type="entry name" value="PKS_Beta-ketoAc_synthase_dom"/>
</dbReference>
<dbReference type="Pfam" id="PF00109">
    <property type="entry name" value="ketoacyl-synt"/>
    <property type="match status" value="2"/>
</dbReference>
<dbReference type="SMART" id="SM00824">
    <property type="entry name" value="PKS_TE"/>
    <property type="match status" value="1"/>
</dbReference>
<dbReference type="SMART" id="SM00822">
    <property type="entry name" value="PKS_KR"/>
    <property type="match status" value="2"/>
</dbReference>
<feature type="region of interest" description="Disordered" evidence="10">
    <location>
        <begin position="3478"/>
        <end position="3503"/>
    </location>
</feature>
<dbReference type="Proteomes" id="UP001183420">
    <property type="component" value="Unassembled WGS sequence"/>
</dbReference>
<dbReference type="InterPro" id="IPR014043">
    <property type="entry name" value="Acyl_transferase_dom"/>
</dbReference>
<dbReference type="SMART" id="SM01294">
    <property type="entry name" value="PKS_PP_betabranch"/>
    <property type="match status" value="2"/>
</dbReference>
<feature type="region of interest" description="C-terminal hotdog fold" evidence="9">
    <location>
        <begin position="2778"/>
        <end position="2915"/>
    </location>
</feature>
<keyword evidence="5" id="KW-0808">Transferase</keyword>
<dbReference type="InterPro" id="IPR049551">
    <property type="entry name" value="PKS_DH_C"/>
</dbReference>
<evidence type="ECO:0000313" key="15">
    <source>
        <dbReference type="Proteomes" id="UP001183420"/>
    </source>
</evidence>
<dbReference type="Pfam" id="PF00698">
    <property type="entry name" value="Acyl_transf_1"/>
    <property type="match status" value="2"/>
</dbReference>
<dbReference type="Gene3D" id="3.40.366.10">
    <property type="entry name" value="Malonyl-Coenzyme A Acyl Carrier Protein, domain 2"/>
    <property type="match status" value="2"/>
</dbReference>
<dbReference type="PROSITE" id="PS00012">
    <property type="entry name" value="PHOSPHOPANTETHEINE"/>
    <property type="match status" value="2"/>
</dbReference>
<dbReference type="SUPFAM" id="SSF53474">
    <property type="entry name" value="alpha/beta-Hydrolases"/>
    <property type="match status" value="1"/>
</dbReference>
<feature type="compositionally biased region" description="Low complexity" evidence="10">
    <location>
        <begin position="3484"/>
        <end position="3500"/>
    </location>
</feature>
<evidence type="ECO:0000256" key="9">
    <source>
        <dbReference type="PROSITE-ProRule" id="PRU01363"/>
    </source>
</evidence>
<dbReference type="Pfam" id="PF16197">
    <property type="entry name" value="KAsynt_C_assoc"/>
    <property type="match status" value="2"/>
</dbReference>
<protein>
    <submittedName>
        <fullName evidence="14">Type I polyketide synthase</fullName>
    </submittedName>
</protein>
<proteinExistence type="predicted"/>
<dbReference type="Pfam" id="PF22953">
    <property type="entry name" value="SpnB_Rossmann"/>
    <property type="match status" value="2"/>
</dbReference>
<dbReference type="PROSITE" id="PS00606">
    <property type="entry name" value="KS3_1"/>
    <property type="match status" value="2"/>
</dbReference>
<dbReference type="InterPro" id="IPR016039">
    <property type="entry name" value="Thiolase-like"/>
</dbReference>
<dbReference type="SUPFAM" id="SSF47336">
    <property type="entry name" value="ACP-like"/>
    <property type="match status" value="1"/>
</dbReference>
<dbReference type="SMART" id="SM00827">
    <property type="entry name" value="PKS_AT"/>
    <property type="match status" value="2"/>
</dbReference>
<dbReference type="Gene3D" id="3.40.50.1820">
    <property type="entry name" value="alpha/beta hydrolase"/>
    <property type="match status" value="1"/>
</dbReference>
<evidence type="ECO:0000259" key="11">
    <source>
        <dbReference type="PROSITE" id="PS50075"/>
    </source>
</evidence>
<dbReference type="CDD" id="cd08956">
    <property type="entry name" value="KR_3_FAS_SDR_x"/>
    <property type="match status" value="2"/>
</dbReference>
<feature type="active site" description="Proton acceptor; for dehydratase activity" evidence="9">
    <location>
        <position position="2673"/>
    </location>
</feature>
<dbReference type="InterPro" id="IPR006162">
    <property type="entry name" value="Ppantetheine_attach_site"/>
</dbReference>
<feature type="domain" description="Carrier" evidence="11">
    <location>
        <begin position="1648"/>
        <end position="1723"/>
    </location>
</feature>
<dbReference type="SUPFAM" id="SSF53901">
    <property type="entry name" value="Thiolase-like"/>
    <property type="match status" value="2"/>
</dbReference>
<gene>
    <name evidence="14" type="ORF">RNC47_15750</name>
</gene>
<dbReference type="InterPro" id="IPR029058">
    <property type="entry name" value="AB_hydrolase_fold"/>
</dbReference>
<dbReference type="SMART" id="SM00825">
    <property type="entry name" value="PKS_KS"/>
    <property type="match status" value="2"/>
</dbReference>
<dbReference type="InterPro" id="IPR015083">
    <property type="entry name" value="NorB/c/GfsB-D-like_docking"/>
</dbReference>
<dbReference type="Pfam" id="PF21089">
    <property type="entry name" value="PKS_DH_N"/>
    <property type="match status" value="2"/>
</dbReference>
<evidence type="ECO:0000256" key="8">
    <source>
        <dbReference type="ARBA" id="ARBA00023315"/>
    </source>
</evidence>
<keyword evidence="7" id="KW-0511">Multifunctional enzyme</keyword>
<evidence type="ECO:0000313" key="14">
    <source>
        <dbReference type="EMBL" id="MDT0319793.1"/>
    </source>
</evidence>
<evidence type="ECO:0000256" key="10">
    <source>
        <dbReference type="SAM" id="MobiDB-lite"/>
    </source>
</evidence>
<dbReference type="SUPFAM" id="SSF55048">
    <property type="entry name" value="Probable ACP-binding domain of malonyl-CoA ACP transacylase"/>
    <property type="match status" value="2"/>
</dbReference>
<reference evidence="15" key="1">
    <citation type="submission" date="2023-07" db="EMBL/GenBank/DDBJ databases">
        <title>30 novel species of actinomycetes from the DSMZ collection.</title>
        <authorList>
            <person name="Nouioui I."/>
        </authorList>
    </citation>
    <scope>NUCLEOTIDE SEQUENCE [LARGE SCALE GENOMIC DNA]</scope>
    <source>
        <strain evidence="15">DSM 44918</strain>
    </source>
</reference>
<dbReference type="PANTHER" id="PTHR43775:SF51">
    <property type="entry name" value="INACTIVE PHENOLPHTHIOCEROL SYNTHESIS POLYKETIDE SYNTHASE TYPE I PKS1-RELATED"/>
    <property type="match status" value="1"/>
</dbReference>
<feature type="region of interest" description="N-terminal hotdog fold" evidence="9">
    <location>
        <begin position="2641"/>
        <end position="2766"/>
    </location>
</feature>
<comment type="pathway">
    <text evidence="2">Antibiotic biosynthesis.</text>
</comment>
<dbReference type="SMART" id="SM00826">
    <property type="entry name" value="PKS_DH"/>
    <property type="match status" value="2"/>
</dbReference>
<dbReference type="Gene3D" id="3.10.129.110">
    <property type="entry name" value="Polyketide synthase dehydratase"/>
    <property type="match status" value="2"/>
</dbReference>
<feature type="domain" description="Ketosynthase family 3 (KS3)" evidence="12">
    <location>
        <begin position="34"/>
        <end position="446"/>
    </location>
</feature>
<keyword evidence="8" id="KW-0012">Acyltransferase</keyword>
<dbReference type="Gene3D" id="3.40.47.10">
    <property type="match status" value="2"/>
</dbReference>
<dbReference type="Pfam" id="PF14765">
    <property type="entry name" value="PS-DH"/>
    <property type="match status" value="2"/>
</dbReference>
<dbReference type="InterPro" id="IPR036736">
    <property type="entry name" value="ACP-like_sf"/>
</dbReference>
<dbReference type="Pfam" id="PF08990">
    <property type="entry name" value="Docking"/>
    <property type="match status" value="1"/>
</dbReference>
<dbReference type="SUPFAM" id="SSF52151">
    <property type="entry name" value="FabD/lysophospholipase-like"/>
    <property type="match status" value="2"/>
</dbReference>
<dbReference type="InterPro" id="IPR020802">
    <property type="entry name" value="TesA-like"/>
</dbReference>
<evidence type="ECO:0000256" key="2">
    <source>
        <dbReference type="ARBA" id="ARBA00004792"/>
    </source>
</evidence>
<dbReference type="Pfam" id="PF00975">
    <property type="entry name" value="Thioesterase"/>
    <property type="match status" value="1"/>
</dbReference>
<dbReference type="PANTHER" id="PTHR43775">
    <property type="entry name" value="FATTY ACID SYNTHASE"/>
    <property type="match status" value="1"/>
</dbReference>
<dbReference type="InterPro" id="IPR001227">
    <property type="entry name" value="Ac_transferase_dom_sf"/>
</dbReference>
<dbReference type="Pfam" id="PF08659">
    <property type="entry name" value="KR"/>
    <property type="match status" value="2"/>
</dbReference>
<evidence type="ECO:0000256" key="6">
    <source>
        <dbReference type="ARBA" id="ARBA00023194"/>
    </source>
</evidence>
<keyword evidence="6" id="KW-0045">Antibiotic biosynthesis</keyword>
<dbReference type="InterPro" id="IPR001031">
    <property type="entry name" value="Thioesterase"/>
</dbReference>
<dbReference type="InterPro" id="IPR018201">
    <property type="entry name" value="Ketoacyl_synth_AS"/>
</dbReference>
<feature type="domain" description="PKS/mFAS DH" evidence="13">
    <location>
        <begin position="907"/>
        <end position="1181"/>
    </location>
</feature>
<evidence type="ECO:0000256" key="4">
    <source>
        <dbReference type="ARBA" id="ARBA00022553"/>
    </source>
</evidence>
<dbReference type="InterPro" id="IPR014030">
    <property type="entry name" value="Ketoacyl_synth_N"/>
</dbReference>
<accession>A0ABU2LQC3</accession>